<evidence type="ECO:0000313" key="3">
    <source>
        <dbReference type="Proteomes" id="UP001320544"/>
    </source>
</evidence>
<accession>A0ABN6ME14</accession>
<keyword evidence="1" id="KW-1133">Transmembrane helix</keyword>
<evidence type="ECO:0000313" key="2">
    <source>
        <dbReference type="EMBL" id="BDE95315.1"/>
    </source>
</evidence>
<evidence type="ECO:0000256" key="1">
    <source>
        <dbReference type="SAM" id="Phobius"/>
    </source>
</evidence>
<keyword evidence="1" id="KW-0472">Membrane</keyword>
<organism evidence="2 3">
    <name type="scientific">Raoultibacter timonensis</name>
    <dbReference type="NCBI Taxonomy" id="1907662"/>
    <lineage>
        <taxon>Bacteria</taxon>
        <taxon>Bacillati</taxon>
        <taxon>Actinomycetota</taxon>
        <taxon>Coriobacteriia</taxon>
        <taxon>Eggerthellales</taxon>
        <taxon>Eggerthellaceae</taxon>
        <taxon>Raoultibacter</taxon>
    </lineage>
</organism>
<dbReference type="EMBL" id="AP025564">
    <property type="protein sequence ID" value="BDE95315.1"/>
    <property type="molecule type" value="Genomic_DNA"/>
</dbReference>
<reference evidence="2 3" key="1">
    <citation type="submission" date="2022-01" db="EMBL/GenBank/DDBJ databases">
        <title>Novel bile acid biosynthetic pathways are enriched in the microbiome of centenarians.</title>
        <authorList>
            <person name="Sato Y."/>
            <person name="Atarashi K."/>
            <person name="Plichta R.D."/>
            <person name="Arai Y."/>
            <person name="Sasajima S."/>
            <person name="Kearney M.S."/>
            <person name="Suda W."/>
            <person name="Takeshita K."/>
            <person name="Sasaki T."/>
            <person name="Okamoto S."/>
            <person name="Skelly N.A."/>
            <person name="Okamura Y."/>
            <person name="Vlamakis H."/>
            <person name="Li Y."/>
            <person name="Tanoue T."/>
            <person name="Takei H."/>
            <person name="Nittono H."/>
            <person name="Narushima S."/>
            <person name="Irie J."/>
            <person name="Itoh H."/>
            <person name="Moriya K."/>
            <person name="Sugiura Y."/>
            <person name="Suematsu M."/>
            <person name="Moritoki N."/>
            <person name="Shibata S."/>
            <person name="Littman R.D."/>
            <person name="Fischbach A.M."/>
            <person name="Uwamino Y."/>
            <person name="Inoue T."/>
            <person name="Honda A."/>
            <person name="Hattori M."/>
            <person name="Murai T."/>
            <person name="Xavier J.R."/>
            <person name="Hirose N."/>
            <person name="Honda K."/>
        </authorList>
    </citation>
    <scope>NUCLEOTIDE SEQUENCE [LARGE SCALE GENOMIC DNA]</scope>
    <source>
        <strain evidence="2 3">CE91-St30</strain>
    </source>
</reference>
<gene>
    <name evidence="2" type="ORF">CE91St30_06480</name>
</gene>
<sequence>MNRNLFDDYRKHMNEVELPDSARENLNRAILEERSACSQSSAAHSTCKRLPARPAWRIAAAAACIGVIVFGCLFFTPAVDRMLGGNEKSFALTAYASGIATESAGNVKLALGNFASWGGWYSFDELAWEDASPYENDFIHDTGMEKGYICSIYFDLACEGSGIASLTYELEGEGVYFNFDPARDWSTPPEDFTRYRFTVGPDDLKNADKGFVYIVANVPVEGDLAEPAAVLDEHLERMDEALAENPDENPNERFTQDEMDAYSEAMNQLGVLVQTKAAEMVGESVLTITATFYDGTTESHRYRIAPVEDIEERYREILDDPRSGERSSLFTIEQLS</sequence>
<proteinExistence type="predicted"/>
<dbReference type="RefSeq" id="WP_244411726.1">
    <property type="nucleotide sequence ID" value="NZ_AP025564.1"/>
</dbReference>
<feature type="transmembrane region" description="Helical" evidence="1">
    <location>
        <begin position="58"/>
        <end position="79"/>
    </location>
</feature>
<keyword evidence="1" id="KW-0812">Transmembrane</keyword>
<keyword evidence="3" id="KW-1185">Reference proteome</keyword>
<dbReference type="Proteomes" id="UP001320544">
    <property type="component" value="Chromosome"/>
</dbReference>
<evidence type="ECO:0008006" key="4">
    <source>
        <dbReference type="Google" id="ProtNLM"/>
    </source>
</evidence>
<protein>
    <recommendedName>
        <fullName evidence="4">DUF4179 domain-containing protein</fullName>
    </recommendedName>
</protein>
<name>A0ABN6ME14_9ACTN</name>